<dbReference type="Gene3D" id="1.10.10.60">
    <property type="entry name" value="Homeodomain-like"/>
    <property type="match status" value="1"/>
</dbReference>
<dbReference type="STRING" id="630626.EBL_c11410"/>
<dbReference type="Pfam" id="PF02830">
    <property type="entry name" value="V4R"/>
    <property type="match status" value="1"/>
</dbReference>
<evidence type="ECO:0000256" key="1">
    <source>
        <dbReference type="ARBA" id="ARBA00022741"/>
    </source>
</evidence>
<dbReference type="PROSITE" id="PS00688">
    <property type="entry name" value="SIGMA54_INTERACT_3"/>
    <property type="match status" value="1"/>
</dbReference>
<evidence type="ECO:0000313" key="7">
    <source>
        <dbReference type="EMBL" id="AFJ46245.1"/>
    </source>
</evidence>
<dbReference type="InterPro" id="IPR027417">
    <property type="entry name" value="P-loop_NTPase"/>
</dbReference>
<dbReference type="Proteomes" id="UP000001955">
    <property type="component" value="Chromosome"/>
</dbReference>
<keyword evidence="8" id="KW-1185">Reference proteome</keyword>
<dbReference type="OrthoDB" id="9804019at2"/>
<dbReference type="CDD" id="cd00009">
    <property type="entry name" value="AAA"/>
    <property type="match status" value="1"/>
</dbReference>
<dbReference type="PANTHER" id="PTHR32071">
    <property type="entry name" value="TRANSCRIPTIONAL REGULATORY PROTEIN"/>
    <property type="match status" value="1"/>
</dbReference>
<dbReference type="GO" id="GO:0006355">
    <property type="term" value="P:regulation of DNA-templated transcription"/>
    <property type="evidence" value="ECO:0007669"/>
    <property type="project" value="InterPro"/>
</dbReference>
<keyword evidence="5" id="KW-0804">Transcription</keyword>
<dbReference type="InterPro" id="IPR024096">
    <property type="entry name" value="NO_sig/Golgi_transp_ligand-bd"/>
</dbReference>
<evidence type="ECO:0000256" key="2">
    <source>
        <dbReference type="ARBA" id="ARBA00022840"/>
    </source>
</evidence>
<dbReference type="Pfam" id="PF06505">
    <property type="entry name" value="XylR_N"/>
    <property type="match status" value="1"/>
</dbReference>
<dbReference type="FunFam" id="3.40.50.300:FF:000006">
    <property type="entry name" value="DNA-binding transcriptional regulator NtrC"/>
    <property type="match status" value="1"/>
</dbReference>
<dbReference type="SUPFAM" id="SSF52540">
    <property type="entry name" value="P-loop containing nucleoside triphosphate hydrolases"/>
    <property type="match status" value="1"/>
</dbReference>
<keyword evidence="3" id="KW-0805">Transcription regulation</keyword>
<dbReference type="InterPro" id="IPR003593">
    <property type="entry name" value="AAA+_ATPase"/>
</dbReference>
<dbReference type="SUPFAM" id="SSF111126">
    <property type="entry name" value="Ligand-binding domain in the NO signalling and Golgi transport"/>
    <property type="match status" value="1"/>
</dbReference>
<dbReference type="GO" id="GO:0005524">
    <property type="term" value="F:ATP binding"/>
    <property type="evidence" value="ECO:0007669"/>
    <property type="project" value="UniProtKB-KW"/>
</dbReference>
<dbReference type="SMART" id="SM00382">
    <property type="entry name" value="AAA"/>
    <property type="match status" value="1"/>
</dbReference>
<dbReference type="EMBL" id="CP001560">
    <property type="protein sequence ID" value="AFJ46245.1"/>
    <property type="molecule type" value="Genomic_DNA"/>
</dbReference>
<dbReference type="PANTHER" id="PTHR32071:SF57">
    <property type="entry name" value="C4-DICARBOXYLATE TRANSPORT TRANSCRIPTIONAL REGULATORY PROTEIN DCTD"/>
    <property type="match status" value="1"/>
</dbReference>
<feature type="domain" description="Sigma-54 factor interaction" evidence="6">
    <location>
        <begin position="203"/>
        <end position="432"/>
    </location>
</feature>
<name>I2B6U1_SHIBC</name>
<dbReference type="InterPro" id="IPR004096">
    <property type="entry name" value="V4R"/>
</dbReference>
<dbReference type="Gene3D" id="3.30.1380.20">
    <property type="entry name" value="Trafficking protein particle complex subunit 3"/>
    <property type="match status" value="1"/>
</dbReference>
<dbReference type="Gene3D" id="3.40.50.300">
    <property type="entry name" value="P-loop containing nucleotide triphosphate hydrolases"/>
    <property type="match status" value="1"/>
</dbReference>
<dbReference type="PROSITE" id="PS00676">
    <property type="entry name" value="SIGMA54_INTERACT_2"/>
    <property type="match status" value="1"/>
</dbReference>
<dbReference type="InterPro" id="IPR002197">
    <property type="entry name" value="HTH_Fis"/>
</dbReference>
<dbReference type="InterPro" id="IPR025662">
    <property type="entry name" value="Sigma_54_int_dom_ATP-bd_1"/>
</dbReference>
<dbReference type="GO" id="GO:0043565">
    <property type="term" value="F:sequence-specific DNA binding"/>
    <property type="evidence" value="ECO:0007669"/>
    <property type="project" value="InterPro"/>
</dbReference>
<dbReference type="PROSITE" id="PS50045">
    <property type="entry name" value="SIGMA54_INTERACT_4"/>
    <property type="match status" value="1"/>
</dbReference>
<dbReference type="AlphaFoldDB" id="I2B6U1"/>
<dbReference type="Pfam" id="PF02954">
    <property type="entry name" value="HTH_8"/>
    <property type="match status" value="1"/>
</dbReference>
<dbReference type="PRINTS" id="PR01590">
    <property type="entry name" value="HTHFIS"/>
</dbReference>
<evidence type="ECO:0000256" key="4">
    <source>
        <dbReference type="ARBA" id="ARBA00023125"/>
    </source>
</evidence>
<dbReference type="InterPro" id="IPR010523">
    <property type="entry name" value="XylR_N"/>
</dbReference>
<keyword evidence="2" id="KW-0067">ATP-binding</keyword>
<proteinExistence type="predicted"/>
<dbReference type="Gene3D" id="1.10.8.60">
    <property type="match status" value="1"/>
</dbReference>
<keyword evidence="1" id="KW-0547">Nucleotide-binding</keyword>
<keyword evidence="4" id="KW-0238">DNA-binding</keyword>
<accession>K6VWN1</accession>
<evidence type="ECO:0000256" key="3">
    <source>
        <dbReference type="ARBA" id="ARBA00023015"/>
    </source>
</evidence>
<evidence type="ECO:0000256" key="5">
    <source>
        <dbReference type="ARBA" id="ARBA00023163"/>
    </source>
</evidence>
<dbReference type="InterPro" id="IPR025944">
    <property type="entry name" value="Sigma_54_int_dom_CS"/>
</dbReference>
<dbReference type="Pfam" id="PF25601">
    <property type="entry name" value="AAA_lid_14"/>
    <property type="match status" value="1"/>
</dbReference>
<dbReference type="Pfam" id="PF00158">
    <property type="entry name" value="Sigma54_activat"/>
    <property type="match status" value="1"/>
</dbReference>
<dbReference type="KEGG" id="ebt:EBL_c11410"/>
<dbReference type="InterPro" id="IPR025943">
    <property type="entry name" value="Sigma_54_int_dom_ATP-bd_2"/>
</dbReference>
<evidence type="ECO:0000259" key="6">
    <source>
        <dbReference type="PROSITE" id="PS50045"/>
    </source>
</evidence>
<sequence>MSLEGDFPVDLATQLRLIPEQGHIWLGEQRAFLLQLPAFAAFRKRLIHAVGVPQARYLLAHMGFITGATDARRARQVRGSRQDAFQAGPLFHAMEGITHPETVRMEIDPARGHFYIEQIWHDSLEASTWPAHLPASREPVCWMQTGHACGFNSTFFGQEIQFREVECRAMGHDHCRIIGKTPQMWQTPAPVFTPAVAVPFSGLVGRDPAFLHACRQAEKIASREVTVLLRGESGVGKERFARLLHQLSPRVRGPFVAVNCAAIPDNLIESELFGVEKGAFTGANRSRAGYFEQASGGTLLLDEIGALSASAQDKLLRVLQEREVQRLGGERRLPVDIRLLAATNARLEEAVREGRFREDLFFRINVVPLVIPALRERPRDISLLIRYFFRQYTERHQRQIAGFTPGALRTLLSWHYPGNVRELENIIERGVVLAEEGQRIGLAELMIPEARRTRSTGISADPAPLLQQWLDNHSLNTLVDTAVQRALVRAEGNISQAARLLGLTRRQLEHRLKKSPRS</sequence>
<dbReference type="HOGENOM" id="CLU_000445_119_2_6"/>
<dbReference type="InterPro" id="IPR009057">
    <property type="entry name" value="Homeodomain-like_sf"/>
</dbReference>
<dbReference type="eggNOG" id="COG3829">
    <property type="taxonomic scope" value="Bacteria"/>
</dbReference>
<gene>
    <name evidence="7" type="ordered locus">EBL_c11410</name>
</gene>
<dbReference type="SUPFAM" id="SSF46689">
    <property type="entry name" value="Homeodomain-like"/>
    <property type="match status" value="1"/>
</dbReference>
<reference evidence="7 8" key="1">
    <citation type="journal article" date="2012" name="J. Bacteriol.">
        <title>Complete genome sequence of the B12-producing Shimwellia blattae strain DSM 4481, isolated from a cockroach.</title>
        <authorList>
            <person name="Brzuszkiewicz E."/>
            <person name="Waschkowitz T."/>
            <person name="Wiezer A."/>
            <person name="Daniel R."/>
        </authorList>
    </citation>
    <scope>NUCLEOTIDE SEQUENCE [LARGE SCALE GENOMIC DNA]</scope>
    <source>
        <strain evidence="8">ATCC 29907 / DSM 4481 / JCM 1650 / NBRC 105725 / CDC 9005-74</strain>
    </source>
</reference>
<dbReference type="PROSITE" id="PS00675">
    <property type="entry name" value="SIGMA54_INTERACT_1"/>
    <property type="match status" value="1"/>
</dbReference>
<dbReference type="InterPro" id="IPR002078">
    <property type="entry name" value="Sigma_54_int"/>
</dbReference>
<dbReference type="InterPro" id="IPR058031">
    <property type="entry name" value="AAA_lid_NorR"/>
</dbReference>
<organism evidence="7 8">
    <name type="scientific">Shimwellia blattae (strain ATCC 29907 / DSM 4481 / JCM 1650 / NBRC 105725 / CDC 9005-74)</name>
    <name type="common">Escherichia blattae</name>
    <dbReference type="NCBI Taxonomy" id="630626"/>
    <lineage>
        <taxon>Bacteria</taxon>
        <taxon>Pseudomonadati</taxon>
        <taxon>Pseudomonadota</taxon>
        <taxon>Gammaproteobacteria</taxon>
        <taxon>Enterobacterales</taxon>
        <taxon>Enterobacteriaceae</taxon>
        <taxon>Shimwellia</taxon>
    </lineage>
</organism>
<dbReference type="SMART" id="SM00989">
    <property type="entry name" value="V4R"/>
    <property type="match status" value="1"/>
</dbReference>
<evidence type="ECO:0000313" key="8">
    <source>
        <dbReference type="Proteomes" id="UP000001955"/>
    </source>
</evidence>
<accession>I2B6U1</accession>
<protein>
    <submittedName>
        <fullName evidence="7">Putative sigma-54 dependent transcriptional regulator</fullName>
    </submittedName>
</protein>